<sequence length="103" mass="11017">MVHKFPHMQSEQNPNFINKLPHPTCPPQVHPASVPTTTNSLTHSATTSPPLPSHQPLSNGEGPDSVSLSLTDMEPQSSRLEFLCAAKVEVSSLASLDSAVVDH</sequence>
<dbReference type="AlphaFoldDB" id="A0AAN9XHA5"/>
<evidence type="ECO:0000313" key="3">
    <source>
        <dbReference type="Proteomes" id="UP001386955"/>
    </source>
</evidence>
<accession>A0AAN9XHA5</accession>
<protein>
    <submittedName>
        <fullName evidence="2">Uncharacterized protein</fullName>
    </submittedName>
</protein>
<proteinExistence type="predicted"/>
<comment type="caution">
    <text evidence="2">The sequence shown here is derived from an EMBL/GenBank/DDBJ whole genome shotgun (WGS) entry which is preliminary data.</text>
</comment>
<gene>
    <name evidence="2" type="ORF">VNO78_21030</name>
</gene>
<keyword evidence="3" id="KW-1185">Reference proteome</keyword>
<name>A0AAN9XHA5_PSOTE</name>
<evidence type="ECO:0000313" key="2">
    <source>
        <dbReference type="EMBL" id="KAK7392587.1"/>
    </source>
</evidence>
<evidence type="ECO:0000256" key="1">
    <source>
        <dbReference type="SAM" id="MobiDB-lite"/>
    </source>
</evidence>
<feature type="region of interest" description="Disordered" evidence="1">
    <location>
        <begin position="1"/>
        <end position="70"/>
    </location>
</feature>
<organism evidence="2 3">
    <name type="scientific">Psophocarpus tetragonolobus</name>
    <name type="common">Winged bean</name>
    <name type="synonym">Dolichos tetragonolobus</name>
    <dbReference type="NCBI Taxonomy" id="3891"/>
    <lineage>
        <taxon>Eukaryota</taxon>
        <taxon>Viridiplantae</taxon>
        <taxon>Streptophyta</taxon>
        <taxon>Embryophyta</taxon>
        <taxon>Tracheophyta</taxon>
        <taxon>Spermatophyta</taxon>
        <taxon>Magnoliopsida</taxon>
        <taxon>eudicotyledons</taxon>
        <taxon>Gunneridae</taxon>
        <taxon>Pentapetalae</taxon>
        <taxon>rosids</taxon>
        <taxon>fabids</taxon>
        <taxon>Fabales</taxon>
        <taxon>Fabaceae</taxon>
        <taxon>Papilionoideae</taxon>
        <taxon>50 kb inversion clade</taxon>
        <taxon>NPAAA clade</taxon>
        <taxon>indigoferoid/millettioid clade</taxon>
        <taxon>Phaseoleae</taxon>
        <taxon>Psophocarpus</taxon>
    </lineage>
</organism>
<reference evidence="2 3" key="1">
    <citation type="submission" date="2024-01" db="EMBL/GenBank/DDBJ databases">
        <title>The genomes of 5 underutilized Papilionoideae crops provide insights into root nodulation and disease resistanc.</title>
        <authorList>
            <person name="Jiang F."/>
        </authorList>
    </citation>
    <scope>NUCLEOTIDE SEQUENCE [LARGE SCALE GENOMIC DNA]</scope>
    <source>
        <strain evidence="2">DUOXIRENSHENG_FW03</strain>
        <tissue evidence="2">Leaves</tissue>
    </source>
</reference>
<dbReference type="Proteomes" id="UP001386955">
    <property type="component" value="Unassembled WGS sequence"/>
</dbReference>
<feature type="compositionally biased region" description="Low complexity" evidence="1">
    <location>
        <begin position="36"/>
        <end position="48"/>
    </location>
</feature>
<dbReference type="EMBL" id="JAYMYS010000005">
    <property type="protein sequence ID" value="KAK7392587.1"/>
    <property type="molecule type" value="Genomic_DNA"/>
</dbReference>